<name>A0ABV0B5M8_9SPHN</name>
<sequence length="249" mass="26297">MSPREAAPAPSAAAQASGTDALDASFAARSRFWSRVGTVESDVLTHLISPQFTGGPAWPTTRQAYRIVRRADGTLVLATDGLSDPFDDGGDTNGYGMEIFVQCADLPPEQAGTPGEITALRDGWMFALLSHIAGIVATNEGIVPMLDRYDGLLSMELPGVSQSHPIASQVPSRFVTADDALGVLIGGPAPDFPTMINDMPVSPVRMVPIVLLTAGELGEVRAGDQTTRVTLAEALAKQPYTHLKRDSLV</sequence>
<gene>
    <name evidence="2" type="ORF">TPR58_03270</name>
</gene>
<evidence type="ECO:0000313" key="2">
    <source>
        <dbReference type="EMBL" id="MEN3746176.1"/>
    </source>
</evidence>
<organism evidence="2 3">
    <name type="scientific">Sphingomonas rustica</name>
    <dbReference type="NCBI Taxonomy" id="3103142"/>
    <lineage>
        <taxon>Bacteria</taxon>
        <taxon>Pseudomonadati</taxon>
        <taxon>Pseudomonadota</taxon>
        <taxon>Alphaproteobacteria</taxon>
        <taxon>Sphingomonadales</taxon>
        <taxon>Sphingomonadaceae</taxon>
        <taxon>Sphingomonas</taxon>
    </lineage>
</organism>
<evidence type="ECO:0008006" key="4">
    <source>
        <dbReference type="Google" id="ProtNLM"/>
    </source>
</evidence>
<dbReference type="EMBL" id="JBDIZK010000002">
    <property type="protein sequence ID" value="MEN3746176.1"/>
    <property type="molecule type" value="Genomic_DNA"/>
</dbReference>
<evidence type="ECO:0000313" key="3">
    <source>
        <dbReference type="Proteomes" id="UP001427805"/>
    </source>
</evidence>
<comment type="caution">
    <text evidence="2">The sequence shown here is derived from an EMBL/GenBank/DDBJ whole genome shotgun (WGS) entry which is preliminary data.</text>
</comment>
<dbReference type="Proteomes" id="UP001427805">
    <property type="component" value="Unassembled WGS sequence"/>
</dbReference>
<feature type="region of interest" description="Disordered" evidence="1">
    <location>
        <begin position="1"/>
        <end position="20"/>
    </location>
</feature>
<protein>
    <recommendedName>
        <fullName evidence="4">Suppressor of fused protein (SUFU)</fullName>
    </recommendedName>
</protein>
<proteinExistence type="predicted"/>
<accession>A0ABV0B5M8</accession>
<keyword evidence="3" id="KW-1185">Reference proteome</keyword>
<reference evidence="2 3" key="1">
    <citation type="submission" date="2024-05" db="EMBL/GenBank/DDBJ databases">
        <title>Sphingomonas sp. HF-S3 16S ribosomal RNA gene Genome sequencing and assembly.</title>
        <authorList>
            <person name="Lee H."/>
        </authorList>
    </citation>
    <scope>NUCLEOTIDE SEQUENCE [LARGE SCALE GENOMIC DNA]</scope>
    <source>
        <strain evidence="2 3">HF-S3</strain>
    </source>
</reference>
<evidence type="ECO:0000256" key="1">
    <source>
        <dbReference type="SAM" id="MobiDB-lite"/>
    </source>
</evidence>
<dbReference type="RefSeq" id="WP_346245187.1">
    <property type="nucleotide sequence ID" value="NZ_JBDIZK010000002.1"/>
</dbReference>